<dbReference type="RefSeq" id="WP_203000867.1">
    <property type="nucleotide sequence ID" value="NZ_JADWYU010000111.1"/>
</dbReference>
<feature type="transmembrane region" description="Helical" evidence="2">
    <location>
        <begin position="169"/>
        <end position="190"/>
    </location>
</feature>
<gene>
    <name evidence="3" type="ORF">I7412_20110</name>
</gene>
<keyword evidence="2" id="KW-1133">Transmembrane helix</keyword>
<feature type="transmembrane region" description="Helical" evidence="2">
    <location>
        <begin position="121"/>
        <end position="143"/>
    </location>
</feature>
<sequence>MTDFARSTESGSQSGAGAAVEPAPRAGRASGGRPSLGNTGAITSVGSLMWMGVLWLVVAVIFAIVLGVLAATDGSLDHSLWQRAVAGWQRWILLAAGVTMTTTFGPMLVGNGATRARLASASAVAMVVLALAGSLFITVGYGLEGLAFDGLGWRHDLRDGQDLDGAAGYARLGAGYLALFAAYFASGWLIGIARGVLGSDDFVVLIPPAVVPAAVAELLLMRDLAGLPFGGRGFGWVPEPAYPVGMLAVVAAVVVAALVARRATRALTFPLGTPRPAD</sequence>
<protein>
    <submittedName>
        <fullName evidence="3">Uncharacterized protein</fullName>
    </submittedName>
</protein>
<comment type="caution">
    <text evidence="3">The sequence shown here is derived from an EMBL/GenBank/DDBJ whole genome shotgun (WGS) entry which is preliminary data.</text>
</comment>
<keyword evidence="2" id="KW-0472">Membrane</keyword>
<feature type="region of interest" description="Disordered" evidence="1">
    <location>
        <begin position="1"/>
        <end position="34"/>
    </location>
</feature>
<keyword evidence="4" id="KW-1185">Reference proteome</keyword>
<feature type="transmembrane region" description="Helical" evidence="2">
    <location>
        <begin position="91"/>
        <end position="109"/>
    </location>
</feature>
<accession>A0A937UPU3</accession>
<organism evidence="3 4">
    <name type="scientific">Frankia nepalensis</name>
    <dbReference type="NCBI Taxonomy" id="1836974"/>
    <lineage>
        <taxon>Bacteria</taxon>
        <taxon>Bacillati</taxon>
        <taxon>Actinomycetota</taxon>
        <taxon>Actinomycetes</taxon>
        <taxon>Frankiales</taxon>
        <taxon>Frankiaceae</taxon>
        <taxon>Frankia</taxon>
    </lineage>
</organism>
<feature type="transmembrane region" description="Helical" evidence="2">
    <location>
        <begin position="48"/>
        <end position="71"/>
    </location>
</feature>
<feature type="transmembrane region" description="Helical" evidence="2">
    <location>
        <begin position="241"/>
        <end position="260"/>
    </location>
</feature>
<evidence type="ECO:0000313" key="3">
    <source>
        <dbReference type="EMBL" id="MBL7629428.1"/>
    </source>
</evidence>
<feature type="transmembrane region" description="Helical" evidence="2">
    <location>
        <begin position="202"/>
        <end position="221"/>
    </location>
</feature>
<keyword evidence="2" id="KW-0812">Transmembrane</keyword>
<evidence type="ECO:0000256" key="2">
    <source>
        <dbReference type="SAM" id="Phobius"/>
    </source>
</evidence>
<name>A0A937UPU3_9ACTN</name>
<feature type="compositionally biased region" description="Polar residues" evidence="1">
    <location>
        <begin position="1"/>
        <end position="15"/>
    </location>
</feature>
<dbReference type="Proteomes" id="UP000604475">
    <property type="component" value="Unassembled WGS sequence"/>
</dbReference>
<dbReference type="EMBL" id="JAEACQ010000229">
    <property type="protein sequence ID" value="MBL7629428.1"/>
    <property type="molecule type" value="Genomic_DNA"/>
</dbReference>
<evidence type="ECO:0000313" key="4">
    <source>
        <dbReference type="Proteomes" id="UP000604475"/>
    </source>
</evidence>
<evidence type="ECO:0000256" key="1">
    <source>
        <dbReference type="SAM" id="MobiDB-lite"/>
    </source>
</evidence>
<dbReference type="AlphaFoldDB" id="A0A937UPU3"/>
<proteinExistence type="predicted"/>
<reference evidence="3" key="1">
    <citation type="submission" date="2020-12" db="EMBL/GenBank/DDBJ databases">
        <title>Genomic characterization of non-nitrogen-fixing Frankia strains.</title>
        <authorList>
            <person name="Carlos-Shanley C."/>
            <person name="Guerra T."/>
            <person name="Hahn D."/>
        </authorList>
    </citation>
    <scope>NUCLEOTIDE SEQUENCE</scope>
    <source>
        <strain evidence="3">CN6</strain>
    </source>
</reference>